<feature type="domain" description="Nose resistant-to-fluoxetine protein N-terminal" evidence="4">
    <location>
        <begin position="2"/>
        <end position="95"/>
    </location>
</feature>
<protein>
    <submittedName>
        <fullName evidence="5">Uncharacterized protein</fullName>
    </submittedName>
</protein>
<dbReference type="GO" id="GO:0016747">
    <property type="term" value="F:acyltransferase activity, transferring groups other than amino-acyl groups"/>
    <property type="evidence" value="ECO:0007669"/>
    <property type="project" value="InterPro"/>
</dbReference>
<organism evidence="5 6">
    <name type="scientific">Amblyomma americanum</name>
    <name type="common">Lone star tick</name>
    <dbReference type="NCBI Taxonomy" id="6943"/>
    <lineage>
        <taxon>Eukaryota</taxon>
        <taxon>Metazoa</taxon>
        <taxon>Ecdysozoa</taxon>
        <taxon>Arthropoda</taxon>
        <taxon>Chelicerata</taxon>
        <taxon>Arachnida</taxon>
        <taxon>Acari</taxon>
        <taxon>Parasitiformes</taxon>
        <taxon>Ixodida</taxon>
        <taxon>Ixodoidea</taxon>
        <taxon>Ixodidae</taxon>
        <taxon>Amblyomminae</taxon>
        <taxon>Amblyomma</taxon>
    </lineage>
</organism>
<feature type="transmembrane region" description="Helical" evidence="2">
    <location>
        <begin position="364"/>
        <end position="384"/>
    </location>
</feature>
<feature type="transmembrane region" description="Helical" evidence="2">
    <location>
        <begin position="195"/>
        <end position="212"/>
    </location>
</feature>
<dbReference type="PANTHER" id="PTHR11161">
    <property type="entry name" value="O-ACYLTRANSFERASE"/>
    <property type="match status" value="1"/>
</dbReference>
<keyword evidence="2" id="KW-0472">Membrane</keyword>
<feature type="domain" description="Acyltransferase 3" evidence="3">
    <location>
        <begin position="189"/>
        <end position="578"/>
    </location>
</feature>
<evidence type="ECO:0000256" key="2">
    <source>
        <dbReference type="SAM" id="Phobius"/>
    </source>
</evidence>
<feature type="transmembrane region" description="Helical" evidence="2">
    <location>
        <begin position="232"/>
        <end position="256"/>
    </location>
</feature>
<dbReference type="InterPro" id="IPR006621">
    <property type="entry name" value="Nose-resist-to-fluoxetine_N"/>
</dbReference>
<feature type="transmembrane region" description="Helical" evidence="2">
    <location>
        <begin position="336"/>
        <end position="357"/>
    </location>
</feature>
<comment type="caution">
    <text evidence="5">The sequence shown here is derived from an EMBL/GenBank/DDBJ whole genome shotgun (WGS) entry which is preliminary data.</text>
</comment>
<gene>
    <name evidence="5" type="ORF">V5799_013539</name>
</gene>
<proteinExistence type="predicted"/>
<dbReference type="Pfam" id="PF20146">
    <property type="entry name" value="NRF"/>
    <property type="match status" value="1"/>
</dbReference>
<dbReference type="InterPro" id="IPR002656">
    <property type="entry name" value="Acyl_transf_3_dom"/>
</dbReference>
<feature type="transmembrane region" description="Helical" evidence="2">
    <location>
        <begin position="450"/>
        <end position="471"/>
    </location>
</feature>
<dbReference type="InterPro" id="IPR052728">
    <property type="entry name" value="O2_lipid_transport_reg"/>
</dbReference>
<evidence type="ECO:0000313" key="6">
    <source>
        <dbReference type="Proteomes" id="UP001321473"/>
    </source>
</evidence>
<accession>A0AAQ4E5L3</accession>
<evidence type="ECO:0000259" key="3">
    <source>
        <dbReference type="Pfam" id="PF01757"/>
    </source>
</evidence>
<dbReference type="Pfam" id="PF01757">
    <property type="entry name" value="Acyl_transf_3"/>
    <property type="match status" value="1"/>
</dbReference>
<feature type="transmembrane region" description="Helical" evidence="2">
    <location>
        <begin position="126"/>
        <end position="148"/>
    </location>
</feature>
<dbReference type="EMBL" id="JARKHS020021782">
    <property type="protein sequence ID" value="KAK8769996.1"/>
    <property type="molecule type" value="Genomic_DNA"/>
</dbReference>
<feature type="transmembrane region" description="Helical" evidence="2">
    <location>
        <begin position="519"/>
        <end position="546"/>
    </location>
</feature>
<evidence type="ECO:0000313" key="5">
    <source>
        <dbReference type="EMBL" id="KAK8769996.1"/>
    </source>
</evidence>
<dbReference type="Proteomes" id="UP001321473">
    <property type="component" value="Unassembled WGS sequence"/>
</dbReference>
<evidence type="ECO:0000259" key="4">
    <source>
        <dbReference type="Pfam" id="PF20146"/>
    </source>
</evidence>
<dbReference type="PANTHER" id="PTHR11161:SF0">
    <property type="entry name" value="O-ACYLTRANSFERASE LIKE PROTEIN"/>
    <property type="match status" value="1"/>
</dbReference>
<feature type="transmembrane region" description="Helical" evidence="2">
    <location>
        <begin position="483"/>
        <end position="507"/>
    </location>
</feature>
<keyword evidence="6" id="KW-1185">Reference proteome</keyword>
<feature type="region of interest" description="Disordered" evidence="1">
    <location>
        <begin position="624"/>
        <end position="647"/>
    </location>
</feature>
<feature type="transmembrane region" description="Helical" evidence="2">
    <location>
        <begin position="558"/>
        <end position="582"/>
    </location>
</feature>
<sequence length="647" mass="72473">MGRPPAGIFEGTITDFGSFDQCLETRAQDSWGDESFRGQYCSLFLKPNIDTSRPVSFLRNSRRNLSRIMKSIWFPGFRLGICVPSACSRNDIDVLIKSAFKNYGVNASVPLCDVERDIQLDNFQQAALICLCVVLSMVVLGTLVDVFLRSRQDKDRKPHAVLGALTSWSAYSNTLRLFDVSDDGSRLRALHGVRFLTMLWIILGYCYALTPIPNRRRIFNMFDFVKHTPFMFIANAYPAADTFFCLSGFLFGYSVFKQRRNLSKWLPILLIRRYVRVIVPCFCLLLVFSLLGLVSSGPIWRDNYALLRGNCEARWWKIPALVNNWEYSLDSCLPHLWFYAADLQLLVGFTPAVVLLVRWPKAGLALTLAMVLACSVYIALQTLYSDLYPVTIYFAEDVMKSRRTHTEVFKRPFSHAGAFSLGLLLAYMLRSRTPREDGAAKGSGHRCGRGAWRAAGWAAASGCGLAVLLGVEQWHKGLLPGPAVAALYASLHKTAWGLLVAWVAYVVCTDRKGIPSRFLSWGPFVALSRLSFSAYLLHILVLFVRFGSIRERLYSSHFIQMCEFIVVTVLSYSGAYVFHLLFEAPSTQFLTMATSAVAGRLLLAEEAPARRLTTSNQVVHIAVNEKPPKEANGSEGVHGQGPRSTHL</sequence>
<reference evidence="5 6" key="1">
    <citation type="journal article" date="2023" name="Arcadia Sci">
        <title>De novo assembly of a long-read Amblyomma americanum tick genome.</title>
        <authorList>
            <person name="Chou S."/>
            <person name="Poskanzer K.E."/>
            <person name="Rollins M."/>
            <person name="Thuy-Boun P.S."/>
        </authorList>
    </citation>
    <scope>NUCLEOTIDE SEQUENCE [LARGE SCALE GENOMIC DNA]</scope>
    <source>
        <strain evidence="5">F_SG_1</strain>
        <tissue evidence="5">Salivary glands</tissue>
    </source>
</reference>
<feature type="transmembrane region" description="Helical" evidence="2">
    <location>
        <begin position="412"/>
        <end position="429"/>
    </location>
</feature>
<keyword evidence="2" id="KW-1133">Transmembrane helix</keyword>
<dbReference type="AlphaFoldDB" id="A0AAQ4E5L3"/>
<feature type="transmembrane region" description="Helical" evidence="2">
    <location>
        <begin position="277"/>
        <end position="300"/>
    </location>
</feature>
<name>A0AAQ4E5L3_AMBAM</name>
<evidence type="ECO:0000256" key="1">
    <source>
        <dbReference type="SAM" id="MobiDB-lite"/>
    </source>
</evidence>
<keyword evidence="2" id="KW-0812">Transmembrane</keyword>